<gene>
    <name evidence="5" type="ORF">C1645_699171</name>
</gene>
<protein>
    <recommendedName>
        <fullName evidence="4">RRM domain-containing protein</fullName>
    </recommendedName>
</protein>
<feature type="region of interest" description="Disordered" evidence="3">
    <location>
        <begin position="212"/>
        <end position="254"/>
    </location>
</feature>
<feature type="compositionally biased region" description="Low complexity" evidence="3">
    <location>
        <begin position="1"/>
        <end position="15"/>
    </location>
</feature>
<keyword evidence="1 2" id="KW-0694">RNA-binding</keyword>
<feature type="domain" description="RRM" evidence="4">
    <location>
        <begin position="136"/>
        <end position="213"/>
    </location>
</feature>
<dbReference type="EMBL" id="QKYT01000537">
    <property type="protein sequence ID" value="RIA83856.1"/>
    <property type="molecule type" value="Genomic_DNA"/>
</dbReference>
<evidence type="ECO:0000313" key="5">
    <source>
        <dbReference type="EMBL" id="RIA83856.1"/>
    </source>
</evidence>
<dbReference type="InterPro" id="IPR035979">
    <property type="entry name" value="RBD_domain_sf"/>
</dbReference>
<reference evidence="5 6" key="1">
    <citation type="submission" date="2018-06" db="EMBL/GenBank/DDBJ databases">
        <title>Comparative genomics reveals the genomic features of Rhizophagus irregularis, R. cerebriforme, R. diaphanum and Gigaspora rosea, and their symbiotic lifestyle signature.</title>
        <authorList>
            <person name="Morin E."/>
            <person name="San Clemente H."/>
            <person name="Chen E.C.H."/>
            <person name="De La Providencia I."/>
            <person name="Hainaut M."/>
            <person name="Kuo A."/>
            <person name="Kohler A."/>
            <person name="Murat C."/>
            <person name="Tang N."/>
            <person name="Roy S."/>
            <person name="Loubradou J."/>
            <person name="Henrissat B."/>
            <person name="Grigoriev I.V."/>
            <person name="Corradi N."/>
            <person name="Roux C."/>
            <person name="Martin F.M."/>
        </authorList>
    </citation>
    <scope>NUCLEOTIDE SEQUENCE [LARGE SCALE GENOMIC DNA]</scope>
    <source>
        <strain evidence="5 6">DAOM 227022</strain>
    </source>
</reference>
<feature type="compositionally biased region" description="Polar residues" evidence="3">
    <location>
        <begin position="23"/>
        <end position="37"/>
    </location>
</feature>
<feature type="domain" description="RRM" evidence="4">
    <location>
        <begin position="42"/>
        <end position="119"/>
    </location>
</feature>
<organism evidence="5 6">
    <name type="scientific">Glomus cerebriforme</name>
    <dbReference type="NCBI Taxonomy" id="658196"/>
    <lineage>
        <taxon>Eukaryota</taxon>
        <taxon>Fungi</taxon>
        <taxon>Fungi incertae sedis</taxon>
        <taxon>Mucoromycota</taxon>
        <taxon>Glomeromycotina</taxon>
        <taxon>Glomeromycetes</taxon>
        <taxon>Glomerales</taxon>
        <taxon>Glomeraceae</taxon>
        <taxon>Glomus</taxon>
    </lineage>
</organism>
<dbReference type="STRING" id="658196.A0A397SGL7"/>
<dbReference type="OrthoDB" id="439808at2759"/>
<dbReference type="PROSITE" id="PS50102">
    <property type="entry name" value="RRM"/>
    <property type="match status" value="2"/>
</dbReference>
<keyword evidence="6" id="KW-1185">Reference proteome</keyword>
<evidence type="ECO:0000259" key="4">
    <source>
        <dbReference type="PROSITE" id="PS50102"/>
    </source>
</evidence>
<dbReference type="InterPro" id="IPR000504">
    <property type="entry name" value="RRM_dom"/>
</dbReference>
<dbReference type="Gene3D" id="3.30.70.330">
    <property type="match status" value="2"/>
</dbReference>
<comment type="caution">
    <text evidence="5">The sequence shown here is derived from an EMBL/GenBank/DDBJ whole genome shotgun (WGS) entry which is preliminary data.</text>
</comment>
<dbReference type="SUPFAM" id="SSF54928">
    <property type="entry name" value="RNA-binding domain, RBD"/>
    <property type="match status" value="2"/>
</dbReference>
<dbReference type="AlphaFoldDB" id="A0A397SGL7"/>
<sequence length="281" mass="30244">MDDGNSINNSTSESNSSKRKLESSNSNSPKKTKVGENSSECKTVFVGRLSFNVDSEWLRQEFEEAGEVVDVRIIYNKDTGKSKGFGYVEFATAEGASNAMKFAGKEIDGKAINVDFADKKSNNNISRDTSISEVSNTLFVGNLAFNVNEDEIWETFGNYGQIVAVRIPTHADTGGLKGYGYVEFSDTNAAQKAMELNGTKISGRAIRLDFSSGRGGNNSSYGNRRGRGGKSRGGYDNKRERGGRGGFSRGGFSRGRGGLNMAAAANRGAIVPPQGKKITFD</sequence>
<dbReference type="PANTHER" id="PTHR23236:SF11">
    <property type="entry name" value="EUKARYOTIC TRANSLATION INITIATION FACTOR 4H"/>
    <property type="match status" value="1"/>
</dbReference>
<evidence type="ECO:0000256" key="3">
    <source>
        <dbReference type="SAM" id="MobiDB-lite"/>
    </source>
</evidence>
<dbReference type="InterPro" id="IPR012677">
    <property type="entry name" value="Nucleotide-bd_a/b_plait_sf"/>
</dbReference>
<feature type="compositionally biased region" description="Basic and acidic residues" evidence="3">
    <location>
        <begin position="233"/>
        <end position="243"/>
    </location>
</feature>
<feature type="compositionally biased region" description="Gly residues" evidence="3">
    <location>
        <begin position="244"/>
        <end position="254"/>
    </location>
</feature>
<evidence type="ECO:0000256" key="2">
    <source>
        <dbReference type="PROSITE-ProRule" id="PRU00176"/>
    </source>
</evidence>
<dbReference type="Proteomes" id="UP000265703">
    <property type="component" value="Unassembled WGS sequence"/>
</dbReference>
<proteinExistence type="predicted"/>
<dbReference type="Pfam" id="PF00076">
    <property type="entry name" value="RRM_1"/>
    <property type="match status" value="2"/>
</dbReference>
<accession>A0A397SGL7</accession>
<dbReference type="PANTHER" id="PTHR23236">
    <property type="entry name" value="EUKARYOTIC TRANSLATION INITIATION FACTOR 4B/4H"/>
    <property type="match status" value="1"/>
</dbReference>
<dbReference type="GO" id="GO:0003723">
    <property type="term" value="F:RNA binding"/>
    <property type="evidence" value="ECO:0007669"/>
    <property type="project" value="UniProtKB-UniRule"/>
</dbReference>
<evidence type="ECO:0000313" key="6">
    <source>
        <dbReference type="Proteomes" id="UP000265703"/>
    </source>
</evidence>
<evidence type="ECO:0000256" key="1">
    <source>
        <dbReference type="ARBA" id="ARBA00022884"/>
    </source>
</evidence>
<name>A0A397SGL7_9GLOM</name>
<feature type="region of interest" description="Disordered" evidence="3">
    <location>
        <begin position="1"/>
        <end position="37"/>
    </location>
</feature>
<dbReference type="SMART" id="SM00360">
    <property type="entry name" value="RRM"/>
    <property type="match status" value="2"/>
</dbReference>